<organism evidence="1 2">
    <name type="scientific">Pseudoalteromonas porphyrae</name>
    <dbReference type="NCBI Taxonomy" id="187330"/>
    <lineage>
        <taxon>Bacteria</taxon>
        <taxon>Pseudomonadati</taxon>
        <taxon>Pseudomonadota</taxon>
        <taxon>Gammaproteobacteria</taxon>
        <taxon>Alteromonadales</taxon>
        <taxon>Pseudoalteromonadaceae</taxon>
        <taxon>Pseudoalteromonas</taxon>
    </lineage>
</organism>
<dbReference type="RefSeq" id="WP_054454038.1">
    <property type="nucleotide sequence ID" value="NZ_LHPH01000008.1"/>
</dbReference>
<dbReference type="OrthoDB" id="9963298at2"/>
<accession>A0A0N1EXW2</accession>
<reference evidence="1 2" key="1">
    <citation type="submission" date="2015-08" db="EMBL/GenBank/DDBJ databases">
        <title>Draft Genome Sequence of Pseudoalteromonas porphyrae UCD-SED14.</title>
        <authorList>
            <person name="Coil D.A."/>
            <person name="Jospin G."/>
            <person name="Lee R.D."/>
            <person name="Eisen J.A."/>
        </authorList>
    </citation>
    <scope>NUCLEOTIDE SEQUENCE [LARGE SCALE GENOMIC DNA]</scope>
    <source>
        <strain evidence="1 2">UCD-SED14</strain>
    </source>
</reference>
<protein>
    <submittedName>
        <fullName evidence="1">Uncharacterized protein</fullName>
    </submittedName>
</protein>
<comment type="caution">
    <text evidence="1">The sequence shown here is derived from an EMBL/GenBank/DDBJ whole genome shotgun (WGS) entry which is preliminary data.</text>
</comment>
<evidence type="ECO:0000313" key="2">
    <source>
        <dbReference type="Proteomes" id="UP000037848"/>
    </source>
</evidence>
<keyword evidence="2" id="KW-1185">Reference proteome</keyword>
<dbReference type="Proteomes" id="UP000037848">
    <property type="component" value="Unassembled WGS sequence"/>
</dbReference>
<dbReference type="AlphaFoldDB" id="A0A0N1EXW2"/>
<sequence length="318" mass="36680">MTKEFSNSIKLKVLEQFVELCGRSESFEKLLNNKGFFVFGLLQEYEGAFADVDSHYKFMQELGKETVGSYDGGIASFVGESSTGYQSPYLRKLAIERNERNGMDANDFRKTNPSPWLLELDKSRSERLRNQLTNPTRFYRSKGEFDEKFTAEKKKELSNVVKKDYSSYIHFSYGEKFETLVNVLADCLASLGMSYEKKFSSKKYPIYSKRINEDIYLCCGIKNYDDLLIQPESGAVELIFHLRTKDYKSSKIELSPHVELRGASKFLVIRTGAIIPYFLPSYSTFSSIEEYELNILAQISLFQASYNECEDKLLEIIQ</sequence>
<proteinExistence type="predicted"/>
<name>A0A0N1EXW2_9GAMM</name>
<dbReference type="PATRIC" id="fig|187330.3.peg.3934"/>
<gene>
    <name evidence="1" type="ORF">ADS77_09280</name>
</gene>
<evidence type="ECO:0000313" key="1">
    <source>
        <dbReference type="EMBL" id="KPH63465.1"/>
    </source>
</evidence>
<dbReference type="EMBL" id="LHPH01000008">
    <property type="protein sequence ID" value="KPH63465.1"/>
    <property type="molecule type" value="Genomic_DNA"/>
</dbReference>